<dbReference type="PANTHER" id="PTHR31260">
    <property type="entry name" value="CYSTATIN/MONELLIN SUPERFAMILY PROTEIN"/>
    <property type="match status" value="1"/>
</dbReference>
<dbReference type="EMBL" id="CM004397">
    <property type="protein sequence ID" value="OAY36393.1"/>
    <property type="molecule type" value="Genomic_DNA"/>
</dbReference>
<evidence type="ECO:0000313" key="2">
    <source>
        <dbReference type="EMBL" id="OAY36393.1"/>
    </source>
</evidence>
<evidence type="ECO:0008006" key="3">
    <source>
        <dbReference type="Google" id="ProtNLM"/>
    </source>
</evidence>
<dbReference type="InterPro" id="IPR006462">
    <property type="entry name" value="MS5"/>
</dbReference>
<dbReference type="Gene3D" id="3.10.450.10">
    <property type="match status" value="1"/>
</dbReference>
<proteinExistence type="predicted"/>
<accession>A0A2C9UZ14</accession>
<organism evidence="2">
    <name type="scientific">Manihot esculenta</name>
    <name type="common">Cassava</name>
    <name type="synonym">Jatropha manihot</name>
    <dbReference type="NCBI Taxonomy" id="3983"/>
    <lineage>
        <taxon>Eukaryota</taxon>
        <taxon>Viridiplantae</taxon>
        <taxon>Streptophyta</taxon>
        <taxon>Embryophyta</taxon>
        <taxon>Tracheophyta</taxon>
        <taxon>Spermatophyta</taxon>
        <taxon>Magnoliopsida</taxon>
        <taxon>eudicotyledons</taxon>
        <taxon>Gunneridae</taxon>
        <taxon>Pentapetalae</taxon>
        <taxon>rosids</taxon>
        <taxon>fabids</taxon>
        <taxon>Malpighiales</taxon>
        <taxon>Euphorbiaceae</taxon>
        <taxon>Crotonoideae</taxon>
        <taxon>Manihoteae</taxon>
        <taxon>Manihot</taxon>
    </lineage>
</organism>
<dbReference type="AlphaFoldDB" id="A0A2C9UZ14"/>
<protein>
    <recommendedName>
        <fullName evidence="3">Cystatin domain-containing protein</fullName>
    </recommendedName>
</protein>
<reference evidence="2" key="1">
    <citation type="submission" date="2016-02" db="EMBL/GenBank/DDBJ databases">
        <title>WGS assembly of Manihot esculenta.</title>
        <authorList>
            <person name="Bredeson J.V."/>
            <person name="Prochnik S.E."/>
            <person name="Lyons J.B."/>
            <person name="Schmutz J."/>
            <person name="Grimwood J."/>
            <person name="Vrebalov J."/>
            <person name="Bart R.S."/>
            <person name="Amuge T."/>
            <person name="Ferguson M.E."/>
            <person name="Green R."/>
            <person name="Putnam N."/>
            <person name="Stites J."/>
            <person name="Rounsley S."/>
            <person name="Rokhsar D.S."/>
        </authorList>
    </citation>
    <scope>NUCLEOTIDE SEQUENCE [LARGE SCALE GENOMIC DNA]</scope>
    <source>
        <tissue evidence="2">Leaf</tissue>
    </source>
</reference>
<dbReference type="PANTHER" id="PTHR31260:SF28">
    <property type="entry name" value="CYSTATIN DOMAIN PROTEIN"/>
    <property type="match status" value="1"/>
</dbReference>
<feature type="compositionally biased region" description="Acidic residues" evidence="1">
    <location>
        <begin position="88"/>
        <end position="114"/>
    </location>
</feature>
<gene>
    <name evidence="2" type="ORF">MANES_11G018100</name>
</gene>
<name>A0A2C9UZ14_MANES</name>
<evidence type="ECO:0000256" key="1">
    <source>
        <dbReference type="SAM" id="MobiDB-lite"/>
    </source>
</evidence>
<feature type="region of interest" description="Disordered" evidence="1">
    <location>
        <begin position="80"/>
        <end position="121"/>
    </location>
</feature>
<sequence length="280" mass="31974">MSFADDALLFGKASREEAVAINEVLHKYTEATDQRINIHNSNIHFSRFTEVVFWILTMHVSRKKKALTDLDGLPKQCEEGVADKATGEEDEDADSTIGEEAEDSSDGEESEEGSPFDPYKLGSEVIVFDPSEGNRDGYGSDDTDYEGEQRDVYLKYRRQYRESEGFDFDDYPKPIKGELFFGVARHVNLEDEDGFYTKGCREALAYAVQEQNKKGANLRHLEIIKANVESIGLYHITFKAEDTKLGETKVYQTKVFYSLVPDRHQDQVFIFRLKEDDKAN</sequence>